<dbReference type="GO" id="GO:0005886">
    <property type="term" value="C:plasma membrane"/>
    <property type="evidence" value="ECO:0007669"/>
    <property type="project" value="TreeGrafter"/>
</dbReference>
<evidence type="ECO:0000256" key="2">
    <source>
        <dbReference type="SAM" id="Phobius"/>
    </source>
</evidence>
<keyword evidence="2" id="KW-0812">Transmembrane</keyword>
<evidence type="ECO:0000313" key="4">
    <source>
        <dbReference type="EMBL" id="GBG74980.1"/>
    </source>
</evidence>
<accession>A0A388KY40</accession>
<feature type="transmembrane region" description="Helical" evidence="2">
    <location>
        <begin position="488"/>
        <end position="512"/>
    </location>
</feature>
<dbReference type="STRING" id="69332.A0A388KY40"/>
<gene>
    <name evidence="4" type="ORF">CBR_g19493</name>
</gene>
<feature type="region of interest" description="Disordered" evidence="1">
    <location>
        <begin position="406"/>
        <end position="432"/>
    </location>
</feature>
<dbReference type="Proteomes" id="UP000265515">
    <property type="component" value="Unassembled WGS sequence"/>
</dbReference>
<protein>
    <recommendedName>
        <fullName evidence="3">1,3-beta-glucan synthase component FKS1-like domain-containing protein</fullName>
    </recommendedName>
</protein>
<sequence>MELDREQRGVMQFMTTFYHYLNRDSAMQDEQGQELGRYSLEDNAVFMEEEYRAFYRLVVDVRMGGSQERAHVYHLATVLYKTMNYLEKEAHMEVPTEDAERNLEVEAKAALIVPYNILPLETPEDSNAPIMQLPQVRSAVGQIRNTTNLPYPREAAIECQPRPNWDIMDWLGFMFGFQKDNVRNQREHVVMLLASMTSRVAAEVSAAPGNIGPEVEARAVKALVNKTVENYVQWCTFFKMSPNLFPPEGRDHAQFDMICVCLYFLMWGEAANVRLLGECLCYIYFHLLKDVQVLLSPSAGSMPWATLKTKSGYAGQGGQRNGGPYAFLEEVIQPIHAVAWQEAENSQKGKAPYRTWRTYDDLNEFFWTSRCLELGWPWRLEHGFFAKPIPNKPRTDTIDCFPRFKGKRKSDDHKPLLPTGENSGGGEAKPVRQGDRCGKTLFVEHRTLWHVFRSFSRMWLFLAVALQAMIIIEWEGSITSEKTWSKMLSIMCTISGAQFLQVLVDTFMLIGAYGSLKVSHVVRLFCKFFVNLAWFLALTGAYYLRMNPGNSPSGLQRVLIILLTVVYLGLTAVGATLFRIPLFRNFIDREGCTRFFLIRIFKWWYQARLYVGRGMYETTFAYIKYSLFWIVLLILKIGVSYQYQVKPLISPTKTIISLDFDEAKCAIVYKWKDVISCRRDHVGTLLALWAPVVMVYLMDTMLWYSAMESIVGIVGGAKQRLGEVKFPFTTHTLSLLKS</sequence>
<comment type="caution">
    <text evidence="4">The sequence shown here is derived from an EMBL/GenBank/DDBJ whole genome shotgun (WGS) entry which is preliminary data.</text>
</comment>
<keyword evidence="2" id="KW-0472">Membrane</keyword>
<dbReference type="PANTHER" id="PTHR12741">
    <property type="entry name" value="LYST-INTERACTING PROTEIN LIP5 DOPAMINE RESPONSIVE PROTEIN DRG-1"/>
    <property type="match status" value="1"/>
</dbReference>
<keyword evidence="5" id="KW-1185">Reference proteome</keyword>
<dbReference type="PANTHER" id="PTHR12741:SF48">
    <property type="entry name" value="1,3-BETA-GLUCAN SYNTHASE COMPONENT FKS1-RELATED"/>
    <property type="match status" value="1"/>
</dbReference>
<dbReference type="EMBL" id="BFEA01000214">
    <property type="protein sequence ID" value="GBG74980.1"/>
    <property type="molecule type" value="Genomic_DNA"/>
</dbReference>
<feature type="transmembrane region" description="Helical" evidence="2">
    <location>
        <begin position="622"/>
        <end position="643"/>
    </location>
</feature>
<evidence type="ECO:0000256" key="1">
    <source>
        <dbReference type="SAM" id="MobiDB-lite"/>
    </source>
</evidence>
<dbReference type="GO" id="GO:0046527">
    <property type="term" value="F:glucosyltransferase activity"/>
    <property type="evidence" value="ECO:0007669"/>
    <property type="project" value="TreeGrafter"/>
</dbReference>
<evidence type="ECO:0000259" key="3">
    <source>
        <dbReference type="SMART" id="SM01205"/>
    </source>
</evidence>
<feature type="transmembrane region" description="Helical" evidence="2">
    <location>
        <begin position="681"/>
        <end position="698"/>
    </location>
</feature>
<dbReference type="OMA" id="WYSAMES"/>
<name>A0A388KY40_CHABU</name>
<keyword evidence="2" id="KW-1133">Transmembrane helix</keyword>
<dbReference type="AlphaFoldDB" id="A0A388KY40"/>
<feature type="transmembrane region" description="Helical" evidence="2">
    <location>
        <begin position="556"/>
        <end position="578"/>
    </location>
</feature>
<organism evidence="4 5">
    <name type="scientific">Chara braunii</name>
    <name type="common">Braun's stonewort</name>
    <dbReference type="NCBI Taxonomy" id="69332"/>
    <lineage>
        <taxon>Eukaryota</taxon>
        <taxon>Viridiplantae</taxon>
        <taxon>Streptophyta</taxon>
        <taxon>Charophyceae</taxon>
        <taxon>Charales</taxon>
        <taxon>Characeae</taxon>
        <taxon>Chara</taxon>
    </lineage>
</organism>
<feature type="domain" description="1,3-beta-glucan synthase component FKS1-like" evidence="3">
    <location>
        <begin position="254"/>
        <end position="379"/>
    </location>
</feature>
<evidence type="ECO:0000313" key="5">
    <source>
        <dbReference type="Proteomes" id="UP000265515"/>
    </source>
</evidence>
<dbReference type="InterPro" id="IPR026899">
    <property type="entry name" value="FKS1-like_dom1"/>
</dbReference>
<dbReference type="Gramene" id="GBG74980">
    <property type="protein sequence ID" value="GBG74980"/>
    <property type="gene ID" value="CBR_g19493"/>
</dbReference>
<proteinExistence type="predicted"/>
<dbReference type="Pfam" id="PF14288">
    <property type="entry name" value="FKS1_dom1"/>
    <property type="match status" value="1"/>
</dbReference>
<dbReference type="SMART" id="SM01205">
    <property type="entry name" value="FKS1_dom1"/>
    <property type="match status" value="1"/>
</dbReference>
<dbReference type="OrthoDB" id="1880850at2759"/>
<reference evidence="4 5" key="1">
    <citation type="journal article" date="2018" name="Cell">
        <title>The Chara Genome: Secondary Complexity and Implications for Plant Terrestrialization.</title>
        <authorList>
            <person name="Nishiyama T."/>
            <person name="Sakayama H."/>
            <person name="Vries J.D."/>
            <person name="Buschmann H."/>
            <person name="Saint-Marcoux D."/>
            <person name="Ullrich K.K."/>
            <person name="Haas F.B."/>
            <person name="Vanderstraeten L."/>
            <person name="Becker D."/>
            <person name="Lang D."/>
            <person name="Vosolsobe S."/>
            <person name="Rombauts S."/>
            <person name="Wilhelmsson P.K.I."/>
            <person name="Janitza P."/>
            <person name="Kern R."/>
            <person name="Heyl A."/>
            <person name="Rumpler F."/>
            <person name="Villalobos L.I.A.C."/>
            <person name="Clay J.M."/>
            <person name="Skokan R."/>
            <person name="Toyoda A."/>
            <person name="Suzuki Y."/>
            <person name="Kagoshima H."/>
            <person name="Schijlen E."/>
            <person name="Tajeshwar N."/>
            <person name="Catarino B."/>
            <person name="Hetherington A.J."/>
            <person name="Saltykova A."/>
            <person name="Bonnot C."/>
            <person name="Breuninger H."/>
            <person name="Symeonidi A."/>
            <person name="Radhakrishnan G.V."/>
            <person name="Van Nieuwerburgh F."/>
            <person name="Deforce D."/>
            <person name="Chang C."/>
            <person name="Karol K.G."/>
            <person name="Hedrich R."/>
            <person name="Ulvskov P."/>
            <person name="Glockner G."/>
            <person name="Delwiche C.F."/>
            <person name="Petrasek J."/>
            <person name="Van de Peer Y."/>
            <person name="Friml J."/>
            <person name="Beilby M."/>
            <person name="Dolan L."/>
            <person name="Kohara Y."/>
            <person name="Sugano S."/>
            <person name="Fujiyama A."/>
            <person name="Delaux P.-M."/>
            <person name="Quint M."/>
            <person name="TheiBen G."/>
            <person name="Hagemann M."/>
            <person name="Harholt J."/>
            <person name="Dunand C."/>
            <person name="Zachgo S."/>
            <person name="Langdale J."/>
            <person name="Maumus F."/>
            <person name="Straeten D.V.D."/>
            <person name="Gould S.B."/>
            <person name="Rensing S.A."/>
        </authorList>
    </citation>
    <scope>NUCLEOTIDE SEQUENCE [LARGE SCALE GENOMIC DNA]</scope>
    <source>
        <strain evidence="4 5">S276</strain>
    </source>
</reference>
<feature type="transmembrane region" description="Helical" evidence="2">
    <location>
        <begin position="524"/>
        <end position="544"/>
    </location>
</feature>